<sequence length="132" mass="14767">MAATAGFAGNFKQTIEFNIHPTSEIIRPPYLRACFSTTDFFDLAHCATLNKKQAGNSYKHGPKNWFLISDSYYYHPTYLDSCYSMFHMTTRSPEGNGKLVIDADITIKDHSPAAPEAVYSNCKVSWVPEASS</sequence>
<evidence type="ECO:0000313" key="3">
    <source>
        <dbReference type="Proteomes" id="UP000054735"/>
    </source>
</evidence>
<evidence type="ECO:0000313" key="4">
    <source>
        <dbReference type="Proteomes" id="UP000255066"/>
    </source>
</evidence>
<dbReference type="EMBL" id="UGNW01000001">
    <property type="protein sequence ID" value="STX30926.1"/>
    <property type="molecule type" value="Genomic_DNA"/>
</dbReference>
<gene>
    <name evidence="1" type="ORF">Lbir_2961</name>
    <name evidence="2" type="ORF">NCTC12437_00693</name>
</gene>
<dbReference type="EMBL" id="LNXT01000048">
    <property type="protein sequence ID" value="KTC68359.1"/>
    <property type="molecule type" value="Genomic_DNA"/>
</dbReference>
<evidence type="ECO:0000313" key="2">
    <source>
        <dbReference type="EMBL" id="STX30926.1"/>
    </source>
</evidence>
<name>A0A378I816_9GAMM</name>
<reference evidence="1 3" key="1">
    <citation type="submission" date="2015-11" db="EMBL/GenBank/DDBJ databases">
        <title>Genomic analysis of 38 Legionella species identifies large and diverse effector repertoires.</title>
        <authorList>
            <person name="Burstein D."/>
            <person name="Amaro F."/>
            <person name="Zusman T."/>
            <person name="Lifshitz Z."/>
            <person name="Cohen O."/>
            <person name="Gilbert J.A."/>
            <person name="Pupko T."/>
            <person name="Shuman H.A."/>
            <person name="Segal G."/>
        </authorList>
    </citation>
    <scope>NUCLEOTIDE SEQUENCE [LARGE SCALE GENOMIC DNA]</scope>
    <source>
        <strain evidence="1 3">CDC#1407-AL-14</strain>
    </source>
</reference>
<reference evidence="2 4" key="2">
    <citation type="submission" date="2018-06" db="EMBL/GenBank/DDBJ databases">
        <authorList>
            <consortium name="Pathogen Informatics"/>
            <person name="Doyle S."/>
        </authorList>
    </citation>
    <scope>NUCLEOTIDE SEQUENCE [LARGE SCALE GENOMIC DNA]</scope>
    <source>
        <strain evidence="2 4">NCTC12437</strain>
    </source>
</reference>
<dbReference type="STRING" id="28083.Lbir_2961"/>
<dbReference type="Proteomes" id="UP000255066">
    <property type="component" value="Unassembled WGS sequence"/>
</dbReference>
<dbReference type="AlphaFoldDB" id="A0A378I816"/>
<accession>A0A378I816</accession>
<keyword evidence="3" id="KW-1185">Reference proteome</keyword>
<evidence type="ECO:0000313" key="1">
    <source>
        <dbReference type="EMBL" id="KTC68359.1"/>
    </source>
</evidence>
<dbReference type="Proteomes" id="UP000054735">
    <property type="component" value="Unassembled WGS sequence"/>
</dbReference>
<organism evidence="2 4">
    <name type="scientific">Legionella birminghamensis</name>
    <dbReference type="NCBI Taxonomy" id="28083"/>
    <lineage>
        <taxon>Bacteria</taxon>
        <taxon>Pseudomonadati</taxon>
        <taxon>Pseudomonadota</taxon>
        <taxon>Gammaproteobacteria</taxon>
        <taxon>Legionellales</taxon>
        <taxon>Legionellaceae</taxon>
        <taxon>Legionella</taxon>
    </lineage>
</organism>
<protein>
    <submittedName>
        <fullName evidence="2">Uncharacterized protein</fullName>
    </submittedName>
</protein>
<proteinExistence type="predicted"/>